<dbReference type="EMBL" id="FNVQ01000001">
    <property type="protein sequence ID" value="SEG12596.1"/>
    <property type="molecule type" value="Genomic_DNA"/>
</dbReference>
<dbReference type="InterPro" id="IPR046453">
    <property type="entry name" value="GpA_ATPase"/>
</dbReference>
<evidence type="ECO:0000256" key="1">
    <source>
        <dbReference type="ARBA" id="ARBA00022813"/>
    </source>
</evidence>
<dbReference type="Gene3D" id="3.10.28.10">
    <property type="entry name" value="Homing endonucleases"/>
    <property type="match status" value="1"/>
</dbReference>
<gene>
    <name evidence="5" type="ORF">SAMN05444390_1011428</name>
</gene>
<feature type="compositionally biased region" description="Polar residues" evidence="3">
    <location>
        <begin position="1012"/>
        <end position="1024"/>
    </location>
</feature>
<feature type="compositionally biased region" description="Basic and acidic residues" evidence="3">
    <location>
        <begin position="995"/>
        <end position="1011"/>
    </location>
</feature>
<evidence type="ECO:0000256" key="2">
    <source>
        <dbReference type="ARBA" id="ARBA00023000"/>
    </source>
</evidence>
<dbReference type="Pfam" id="PF05876">
    <property type="entry name" value="GpA_ATPase"/>
    <property type="match status" value="1"/>
</dbReference>
<evidence type="ECO:0000313" key="6">
    <source>
        <dbReference type="Proteomes" id="UP000236745"/>
    </source>
</evidence>
<dbReference type="SUPFAM" id="SSF51294">
    <property type="entry name" value="Hedgehog/intein (Hint) domain"/>
    <property type="match status" value="1"/>
</dbReference>
<evidence type="ECO:0000313" key="5">
    <source>
        <dbReference type="EMBL" id="SEG12596.1"/>
    </source>
</evidence>
<dbReference type="Proteomes" id="UP000236745">
    <property type="component" value="Unassembled WGS sequence"/>
</dbReference>
<evidence type="ECO:0000259" key="4">
    <source>
        <dbReference type="PROSITE" id="PS50819"/>
    </source>
</evidence>
<dbReference type="InterPro" id="IPR046454">
    <property type="entry name" value="GpA_endonuclease"/>
</dbReference>
<sequence length="1038" mass="117098">MTAAIEPLHFRCRRNIQVRLQDAIRANLKPPPKLNLVEWADEYRYLPDNSAEAGKWRTDRVEAAREPMMSITDPSVQEVTVMCCIQLMKALALDTPIPTPAGWLTMGDLRTGDLVFGADGKPYPVLGKSEIKTANRCFRVEFSDGTSVVADAGHKWQVDDSRTRSSTQCTRVTNTLEISQAFKSNLGGGRTANRYAIPLTAPLDLPVAELPIDPYLLGAWLGDGHSYSSRITNHAKDQQIIDEIVACGYTAELKSETDTGTREWLVGTVRPDDECPYGHPIEDGKRCRTCASLRSNPRKENPQYRDRKHKRLHQLLSELDVLQNKHIPDSYLRASKAQRLALLQGLMDTDGTISKQGHPAFCTNSFAFAAQVIELLRGLGLKPVLKPTKHAFHITFMAYSDTPLFRLHRKQARLKDIAGNTRVSESKRRRITNVAEVDPVPVQCIAVASPDHLYLCGEGMIPTHNTELMINAALFYMHQEPSPIMYVAPKKETAEAWSKERLVKSVTATPAVRDIFSSNRRGQGNTILQKQFPGGQISIVSAQNPTDLAMRACRIMLFDECDKYPLNVGATEGGAGGEGDPINVAWGRATTYGWRAKKITACSPTVEGRSRIHQEYLKSDQREFHQPCRHCGHSEALDWFKHVDIPEDEHGQLRPEKARIICHECGNVWSESDRFWSIANHKWVPKRPEVTHHRGYKASALASPFISVVALAREFVDAGDNSQSLKAFYNTRLADVYREKGDAPDWQRLYERREHWNIGEVPPGGLMITCGIDVQKTYLIFEVVAWGRKKRSWSIDTGVIEGHISEDRVKEELSKFLETRYTNQHGIAMPIELALIDSSNDTQEVYSTVAQIGTPRLRAIKGQGSLTTMIGNPKPVQITIDGVRKDGGIKMWPLGVNVLKEQLYKWLMLARPTDDSLAAGGEWPTGYCHFPEWDEDYFKQLTAEILVERADNKGFMVQRWERIRDHNHFLDCRNYARAGSAMLGLDRMDENDWQQREVRYGKAGDSQDKPSDTTPQQVPEQPASTPKRKKRPAKFFRK</sequence>
<dbReference type="PRINTS" id="PR00379">
    <property type="entry name" value="INTEIN"/>
</dbReference>
<dbReference type="PROSITE" id="PS50817">
    <property type="entry name" value="INTEIN_N_TER"/>
    <property type="match status" value="1"/>
</dbReference>
<dbReference type="InterPro" id="IPR004042">
    <property type="entry name" value="Intein_endonuc_central"/>
</dbReference>
<keyword evidence="1" id="KW-0068">Autocatalytic cleavage</keyword>
<feature type="region of interest" description="Disordered" evidence="3">
    <location>
        <begin position="995"/>
        <end position="1038"/>
    </location>
</feature>
<evidence type="ECO:0000256" key="3">
    <source>
        <dbReference type="SAM" id="MobiDB-lite"/>
    </source>
</evidence>
<keyword evidence="6" id="KW-1185">Reference proteome</keyword>
<feature type="compositionally biased region" description="Basic residues" evidence="3">
    <location>
        <begin position="1026"/>
        <end position="1038"/>
    </location>
</feature>
<dbReference type="PROSITE" id="PS50819">
    <property type="entry name" value="INTEIN_ENDONUCLEASE"/>
    <property type="match status" value="1"/>
</dbReference>
<protein>
    <submittedName>
        <fullName evidence="5">Phage terminase, large subunit GpA</fullName>
    </submittedName>
</protein>
<dbReference type="InterPro" id="IPR006142">
    <property type="entry name" value="INTEIN"/>
</dbReference>
<accession>A0A1H5XMY4</accession>
<dbReference type="RefSeq" id="WP_235009067.1">
    <property type="nucleotide sequence ID" value="NZ_FNVQ01000001.1"/>
</dbReference>
<dbReference type="AlphaFoldDB" id="A0A1H5XMY4"/>
<dbReference type="InterPro" id="IPR006141">
    <property type="entry name" value="Intein_N"/>
</dbReference>
<name>A0A1H5XMY4_9GAMM</name>
<dbReference type="InterPro" id="IPR036844">
    <property type="entry name" value="Hint_dom_sf"/>
</dbReference>
<dbReference type="SUPFAM" id="SSF55608">
    <property type="entry name" value="Homing endonucleases"/>
    <property type="match status" value="2"/>
</dbReference>
<dbReference type="GO" id="GO:0016539">
    <property type="term" value="P:intein-mediated protein splicing"/>
    <property type="evidence" value="ECO:0007669"/>
    <property type="project" value="InterPro"/>
</dbReference>
<dbReference type="Pfam" id="PF20454">
    <property type="entry name" value="GpA_nuclease"/>
    <property type="match status" value="1"/>
</dbReference>
<dbReference type="GO" id="GO:0004519">
    <property type="term" value="F:endonuclease activity"/>
    <property type="evidence" value="ECO:0007669"/>
    <property type="project" value="InterPro"/>
</dbReference>
<feature type="domain" description="DOD-type homing endonuclease" evidence="4">
    <location>
        <begin position="216"/>
        <end position="381"/>
    </location>
</feature>
<organism evidence="5 6">
    <name type="scientific">Marinobacterium lutimaris</name>
    <dbReference type="NCBI Taxonomy" id="568106"/>
    <lineage>
        <taxon>Bacteria</taxon>
        <taxon>Pseudomonadati</taxon>
        <taxon>Pseudomonadota</taxon>
        <taxon>Gammaproteobacteria</taxon>
        <taxon>Oceanospirillales</taxon>
        <taxon>Oceanospirillaceae</taxon>
        <taxon>Marinobacterium</taxon>
    </lineage>
</organism>
<dbReference type="GO" id="GO:0016887">
    <property type="term" value="F:ATP hydrolysis activity"/>
    <property type="evidence" value="ECO:0007669"/>
    <property type="project" value="InterPro"/>
</dbReference>
<proteinExistence type="predicted"/>
<reference evidence="5 6" key="1">
    <citation type="submission" date="2016-10" db="EMBL/GenBank/DDBJ databases">
        <authorList>
            <person name="de Groot N.N."/>
        </authorList>
    </citation>
    <scope>NUCLEOTIDE SEQUENCE [LARGE SCALE GENOMIC DNA]</scope>
    <source>
        <strain evidence="5 6">DSM 22012</strain>
    </source>
</reference>
<keyword evidence="2" id="KW-0651">Protein splicing</keyword>
<dbReference type="InterPro" id="IPR027434">
    <property type="entry name" value="Homing_endonucl"/>
</dbReference>